<evidence type="ECO:0000256" key="2">
    <source>
        <dbReference type="ARBA" id="ARBA00009810"/>
    </source>
</evidence>
<dbReference type="SUPFAM" id="SSF56935">
    <property type="entry name" value="Porins"/>
    <property type="match status" value="1"/>
</dbReference>
<evidence type="ECO:0000313" key="10">
    <source>
        <dbReference type="EMBL" id="MBC3875944.1"/>
    </source>
</evidence>
<evidence type="ECO:0000256" key="5">
    <source>
        <dbReference type="ARBA" id="ARBA00022692"/>
    </source>
</evidence>
<protein>
    <submittedName>
        <fullName evidence="10">TonB-dependent receptor</fullName>
    </submittedName>
</protein>
<gene>
    <name evidence="10" type="ORF">H8K55_20310</name>
</gene>
<comment type="similarity">
    <text evidence="2">Belongs to the TonB-dependent receptor family.</text>
</comment>
<keyword evidence="11" id="KW-1185">Reference proteome</keyword>
<evidence type="ECO:0000259" key="9">
    <source>
        <dbReference type="Pfam" id="PF25183"/>
    </source>
</evidence>
<keyword evidence="3" id="KW-0813">Transport</keyword>
<dbReference type="Proteomes" id="UP000624279">
    <property type="component" value="Unassembled WGS sequence"/>
</dbReference>
<dbReference type="InterPro" id="IPR013784">
    <property type="entry name" value="Carb-bd-like_fold"/>
</dbReference>
<dbReference type="Gene3D" id="2.170.130.10">
    <property type="entry name" value="TonB-dependent receptor, plug domain"/>
    <property type="match status" value="1"/>
</dbReference>
<dbReference type="SUPFAM" id="SSF49452">
    <property type="entry name" value="Starch-binding domain-like"/>
    <property type="match status" value="1"/>
</dbReference>
<evidence type="ECO:0000256" key="4">
    <source>
        <dbReference type="ARBA" id="ARBA00022452"/>
    </source>
</evidence>
<feature type="domain" description="TonB-dependent transporter Oar-like beta-barrel" evidence="9">
    <location>
        <begin position="620"/>
        <end position="924"/>
    </location>
</feature>
<dbReference type="Gene3D" id="2.40.170.20">
    <property type="entry name" value="TonB-dependent receptor, beta-barrel domain"/>
    <property type="match status" value="2"/>
</dbReference>
<comment type="caution">
    <text evidence="10">The sequence shown here is derived from an EMBL/GenBank/DDBJ whole genome shotgun (WGS) entry which is preliminary data.</text>
</comment>
<accession>A0ABR6YHM6</accession>
<comment type="subcellular location">
    <subcellularLocation>
        <location evidence="1">Cell outer membrane</location>
        <topology evidence="1">Multi-pass membrane protein</topology>
    </subcellularLocation>
</comment>
<evidence type="ECO:0000256" key="8">
    <source>
        <dbReference type="ARBA" id="ARBA00023237"/>
    </source>
</evidence>
<dbReference type="Pfam" id="PF25183">
    <property type="entry name" value="OMP_b-brl_4"/>
    <property type="match status" value="1"/>
</dbReference>
<dbReference type="InterPro" id="IPR057601">
    <property type="entry name" value="Oar-like_b-barrel"/>
</dbReference>
<keyword evidence="8" id="KW-0998">Cell outer membrane</keyword>
<evidence type="ECO:0000256" key="1">
    <source>
        <dbReference type="ARBA" id="ARBA00004571"/>
    </source>
</evidence>
<dbReference type="InterPro" id="IPR037066">
    <property type="entry name" value="Plug_dom_sf"/>
</dbReference>
<dbReference type="Gene3D" id="2.60.40.1120">
    <property type="entry name" value="Carboxypeptidase-like, regulatory domain"/>
    <property type="match status" value="1"/>
</dbReference>
<keyword evidence="6" id="KW-0472">Membrane</keyword>
<name>A0ABR6YHM6_9BURK</name>
<dbReference type="InterPro" id="IPR039426">
    <property type="entry name" value="TonB-dep_rcpt-like"/>
</dbReference>
<dbReference type="PANTHER" id="PTHR30069">
    <property type="entry name" value="TONB-DEPENDENT OUTER MEMBRANE RECEPTOR"/>
    <property type="match status" value="1"/>
</dbReference>
<evidence type="ECO:0000256" key="7">
    <source>
        <dbReference type="ARBA" id="ARBA00023170"/>
    </source>
</evidence>
<keyword evidence="5" id="KW-0812">Transmembrane</keyword>
<sequence length="1043" mass="111306">MSKRNMIFKKNLVAHALMLAFGAGVMTVGVTPAVMAQSSAAGNIFGQAPAGSTVSIVSPDTGLKRTAVVDASGRFNVTAMPIGRYNVEISSGGKALGTTLVEVVAGQGVDASVSSTASAGSTAGVQSVQVTARRTKIDISNTNNGATFTARELAAIPVAKSVSAIIQLAPNTTRGDTRYAAGDSFGGGAPSENAFYINGFPVTNPLTQLGASELPFGSIAQAQVLTGGFGSEFGRSVGGVVNITTKSGTNNWEVGATSTIRTNAMSARAKDGYYAVTGDPLNKLTDGKLRLSRQDNESNSTLLGAYVGGPLIKDTLFMFLSVEQTKTNTEGANAAFNGSTKTSSTGWLENKNTQNRFLGKFDWNINDDHRLELTMIGDDSKSKQKTYDYTFLDASGTPVYKRGSKLFLDAEYRNDSGNSPTVGADVSILRYVGNLTNNLTMTISTGQSKSNHAQLFVAGGSSLPATAIGANAQVTGVTYPANQNPLNFSISPKGAADEVKSSRFDLEYKLGDHTIRGGLDVNKLSSVNAGQITPAGASYTYLYIKPPANGGSVDLGDGHQYVLAGKGGYAPQGYYVQKTVFSTSTSAASDQSAQYIEDKYQVTKNLLVTGGLRFETFSNRNGDNETFIEQKNKLAPRLSAAWDVNGDASFKVFGSAGRYHVQIPTNVTIRGASRATNTVQYFSYTGVDANAQPLGLVALGDPTSANNELGQRKDARTISATNMEPTFQDEITLGFEKAYSPEFNFGVKGTIRQLKATADDWCDQRPVDAWALRNKVDTSHWDYGLGCVIINPGKDVDLLVDFTNGDGKVGKTLTPVHLTAAEVGLPRATRLYKAIDVFAEHPLRNGWYGKVNYTWSRSTGTTEGQTNSDTGQANVSITAVWDFAELMQYADGLLPNNRTHQLKAYGFYQLAPEWTMGANFLAASGRPKSCLGRGPTAEAIAMGYGSAFHYCKDASGKAQPAPRGSFGTLPTDMRLDMNIVYKPAILDGIALKLDVFNITNRQVAQQVEERRETAAGIRSDYDRVISYTTARRAALTVEYNKKF</sequence>
<organism evidence="10 11">
    <name type="scientific">Undibacterium flavidum</name>
    <dbReference type="NCBI Taxonomy" id="2762297"/>
    <lineage>
        <taxon>Bacteria</taxon>
        <taxon>Pseudomonadati</taxon>
        <taxon>Pseudomonadota</taxon>
        <taxon>Betaproteobacteria</taxon>
        <taxon>Burkholderiales</taxon>
        <taxon>Oxalobacteraceae</taxon>
        <taxon>Undibacterium</taxon>
    </lineage>
</organism>
<evidence type="ECO:0000256" key="3">
    <source>
        <dbReference type="ARBA" id="ARBA00022448"/>
    </source>
</evidence>
<keyword evidence="4" id="KW-1134">Transmembrane beta strand</keyword>
<proteinExistence type="inferred from homology"/>
<evidence type="ECO:0000256" key="6">
    <source>
        <dbReference type="ARBA" id="ARBA00023136"/>
    </source>
</evidence>
<dbReference type="PANTHER" id="PTHR30069:SF46">
    <property type="entry name" value="OAR PROTEIN"/>
    <property type="match status" value="1"/>
</dbReference>
<evidence type="ECO:0000313" key="11">
    <source>
        <dbReference type="Proteomes" id="UP000624279"/>
    </source>
</evidence>
<dbReference type="InterPro" id="IPR036942">
    <property type="entry name" value="Beta-barrel_TonB_sf"/>
</dbReference>
<dbReference type="Pfam" id="PF13620">
    <property type="entry name" value="CarboxypepD_reg"/>
    <property type="match status" value="1"/>
</dbReference>
<reference evidence="10 11" key="1">
    <citation type="submission" date="2020-08" db="EMBL/GenBank/DDBJ databases">
        <title>Novel species isolated from subtropical streams in China.</title>
        <authorList>
            <person name="Lu H."/>
        </authorList>
    </citation>
    <scope>NUCLEOTIDE SEQUENCE [LARGE SCALE GENOMIC DNA]</scope>
    <source>
        <strain evidence="10 11">LX15W</strain>
    </source>
</reference>
<dbReference type="RefSeq" id="WP_186943945.1">
    <property type="nucleotide sequence ID" value="NZ_JACOGA010000027.1"/>
</dbReference>
<dbReference type="EMBL" id="JACOGA010000027">
    <property type="protein sequence ID" value="MBC3875944.1"/>
    <property type="molecule type" value="Genomic_DNA"/>
</dbReference>
<keyword evidence="7 10" id="KW-0675">Receptor</keyword>